<accession>A0A4R6WIX4</accession>
<dbReference type="EMBL" id="SNYV01000017">
    <property type="protein sequence ID" value="TDQ75428.1"/>
    <property type="molecule type" value="Genomic_DNA"/>
</dbReference>
<reference evidence="1 2" key="1">
    <citation type="submission" date="2019-03" db="EMBL/GenBank/DDBJ databases">
        <title>Genomic Encyclopedia of Archaeal and Bacterial Type Strains, Phase II (KMG-II): from individual species to whole genera.</title>
        <authorList>
            <person name="Goeker M."/>
        </authorList>
    </citation>
    <scope>NUCLEOTIDE SEQUENCE [LARGE SCALE GENOMIC DNA]</scope>
    <source>
        <strain evidence="1 2">DSM 28353</strain>
    </source>
</reference>
<dbReference type="AlphaFoldDB" id="A0A4R6WIX4"/>
<protein>
    <submittedName>
        <fullName evidence="1">Uncharacterized protein</fullName>
    </submittedName>
</protein>
<proteinExistence type="predicted"/>
<sequence length="193" mass="22475">MNKINNKLSKQNFRYAGKQEIIDPISILDDFYNAKVDFTSWKNQVKHFLLAGLDGRLRRNGLEYGYISQHLINHIEIAYIIYKQSNIKAHTTYKRHLSNLSEMYKVTSPSSLLTEKETLYLFFRYQSLKGWVEEIDSLVCNASIGLKDYHHEINSEAVIIYHLISSLTDALYQIHQKNGVEIELPSYIQVAQT</sequence>
<dbReference type="RefSeq" id="WP_133586184.1">
    <property type="nucleotide sequence ID" value="NZ_SNYV01000017.1"/>
</dbReference>
<gene>
    <name evidence="1" type="ORF">CLV99_4033</name>
</gene>
<dbReference type="Proteomes" id="UP000295292">
    <property type="component" value="Unassembled WGS sequence"/>
</dbReference>
<organism evidence="1 2">
    <name type="scientific">Sphingobacterium yanglingense</name>
    <dbReference type="NCBI Taxonomy" id="1437280"/>
    <lineage>
        <taxon>Bacteria</taxon>
        <taxon>Pseudomonadati</taxon>
        <taxon>Bacteroidota</taxon>
        <taxon>Sphingobacteriia</taxon>
        <taxon>Sphingobacteriales</taxon>
        <taxon>Sphingobacteriaceae</taxon>
        <taxon>Sphingobacterium</taxon>
    </lineage>
</organism>
<name>A0A4R6WIX4_9SPHI</name>
<evidence type="ECO:0000313" key="1">
    <source>
        <dbReference type="EMBL" id="TDQ75428.1"/>
    </source>
</evidence>
<comment type="caution">
    <text evidence="1">The sequence shown here is derived from an EMBL/GenBank/DDBJ whole genome shotgun (WGS) entry which is preliminary data.</text>
</comment>
<evidence type="ECO:0000313" key="2">
    <source>
        <dbReference type="Proteomes" id="UP000295292"/>
    </source>
</evidence>
<keyword evidence="2" id="KW-1185">Reference proteome</keyword>
<dbReference type="OrthoDB" id="702709at2"/>